<dbReference type="PANTHER" id="PTHR12510">
    <property type="entry name" value="TROPONIN C-AKIN-1 PROTEIN"/>
    <property type="match status" value="1"/>
</dbReference>
<evidence type="ECO:0000256" key="1">
    <source>
        <dbReference type="ARBA" id="ARBA00008861"/>
    </source>
</evidence>
<dbReference type="AlphaFoldDB" id="A0A0W8E2Q7"/>
<name>A0A0W8E2Q7_9ZZZZ</name>
<dbReference type="Gene3D" id="3.10.490.10">
    <property type="entry name" value="Gamma-glutamyl cyclotransferase-like"/>
    <property type="match status" value="1"/>
</dbReference>
<sequence length="123" mass="14280">MIRVFVYGTLMKNCYNHQAYLAGQRYLGRAVLPGYALYNLGSYPGVIPDIREKVLGEVYEINRQVLEQLDQLEDNGRLYIRKFAWVWINNSKLIAEVYVWNGKVRAADKIAFSSQPWQDGYVV</sequence>
<dbReference type="InterPro" id="IPR039126">
    <property type="entry name" value="GGACT"/>
</dbReference>
<gene>
    <name evidence="3" type="ORF">ASZ90_019692</name>
</gene>
<dbReference type="InterPro" id="IPR013024">
    <property type="entry name" value="GGCT-like"/>
</dbReference>
<proteinExistence type="inferred from homology"/>
<organism evidence="3">
    <name type="scientific">hydrocarbon metagenome</name>
    <dbReference type="NCBI Taxonomy" id="938273"/>
    <lineage>
        <taxon>unclassified sequences</taxon>
        <taxon>metagenomes</taxon>
        <taxon>ecological metagenomes</taxon>
    </lineage>
</organism>
<protein>
    <recommendedName>
        <fullName evidence="2">Gamma-glutamylcyclotransferase AIG2-like domain-containing protein</fullName>
    </recommendedName>
</protein>
<dbReference type="PANTHER" id="PTHR12510:SF4">
    <property type="entry name" value="GAMMA-GLUTAMYLAMINECYCLOTRANSFERASE"/>
    <property type="match status" value="1"/>
</dbReference>
<dbReference type="InterPro" id="IPR009288">
    <property type="entry name" value="AIG2-like_dom"/>
</dbReference>
<evidence type="ECO:0000313" key="3">
    <source>
        <dbReference type="EMBL" id="KUG02916.1"/>
    </source>
</evidence>
<accession>A0A0W8E2Q7</accession>
<comment type="similarity">
    <text evidence="1">Belongs to the gamma-glutamylcyclotransferase family.</text>
</comment>
<dbReference type="GO" id="GO:0005829">
    <property type="term" value="C:cytosol"/>
    <property type="evidence" value="ECO:0007669"/>
    <property type="project" value="TreeGrafter"/>
</dbReference>
<dbReference type="InterPro" id="IPR036568">
    <property type="entry name" value="GGCT-like_sf"/>
</dbReference>
<dbReference type="CDD" id="cd06661">
    <property type="entry name" value="GGCT_like"/>
    <property type="match status" value="1"/>
</dbReference>
<feature type="domain" description="Gamma-glutamylcyclotransferase AIG2-like" evidence="2">
    <location>
        <begin position="4"/>
        <end position="118"/>
    </location>
</feature>
<reference evidence="3" key="1">
    <citation type="journal article" date="2015" name="Proc. Natl. Acad. Sci. U.S.A.">
        <title>Networks of energetic and metabolic interactions define dynamics in microbial communities.</title>
        <authorList>
            <person name="Embree M."/>
            <person name="Liu J.K."/>
            <person name="Al-Bassam M.M."/>
            <person name="Zengler K."/>
        </authorList>
    </citation>
    <scope>NUCLEOTIDE SEQUENCE</scope>
</reference>
<comment type="caution">
    <text evidence="3">The sequence shown here is derived from an EMBL/GenBank/DDBJ whole genome shotgun (WGS) entry which is preliminary data.</text>
</comment>
<dbReference type="GO" id="GO:0061929">
    <property type="term" value="F:gamma-glutamylaminecyclotransferase activity"/>
    <property type="evidence" value="ECO:0007669"/>
    <property type="project" value="InterPro"/>
</dbReference>
<dbReference type="EMBL" id="LNQE01001901">
    <property type="protein sequence ID" value="KUG02916.1"/>
    <property type="molecule type" value="Genomic_DNA"/>
</dbReference>
<evidence type="ECO:0000259" key="2">
    <source>
        <dbReference type="Pfam" id="PF06094"/>
    </source>
</evidence>
<dbReference type="SUPFAM" id="SSF110857">
    <property type="entry name" value="Gamma-glutamyl cyclotransferase-like"/>
    <property type="match status" value="1"/>
</dbReference>
<dbReference type="Pfam" id="PF06094">
    <property type="entry name" value="GGACT"/>
    <property type="match status" value="1"/>
</dbReference>